<sequence>MLSKSKLKAELLIIFTEMEAAASGTPKTKEWYAEKIAAAITDQIKCAEIPAGTVVVEVAGTAKGIPNPVGIKVR</sequence>
<dbReference type="KEGG" id="trz:GWP43_13540"/>
<accession>A0A6P1Y5T7</accession>
<dbReference type="RefSeq" id="WP_162664588.1">
    <property type="nucleotide sequence ID" value="NZ_CP048020.1"/>
</dbReference>
<name>A0A6P1Y5T7_9SPIR</name>
<organism evidence="1 2">
    <name type="scientific">Treponema vincentii</name>
    <dbReference type="NCBI Taxonomy" id="69710"/>
    <lineage>
        <taxon>Bacteria</taxon>
        <taxon>Pseudomonadati</taxon>
        <taxon>Spirochaetota</taxon>
        <taxon>Spirochaetia</taxon>
        <taxon>Spirochaetales</taxon>
        <taxon>Treponemataceae</taxon>
        <taxon>Treponema</taxon>
    </lineage>
</organism>
<dbReference type="AlphaFoldDB" id="A0A6P1Y5T7"/>
<dbReference type="Proteomes" id="UP000464374">
    <property type="component" value="Chromosome"/>
</dbReference>
<protein>
    <submittedName>
        <fullName evidence="1">Uncharacterized protein</fullName>
    </submittedName>
</protein>
<evidence type="ECO:0000313" key="2">
    <source>
        <dbReference type="Proteomes" id="UP000464374"/>
    </source>
</evidence>
<dbReference type="EMBL" id="CP048020">
    <property type="protein sequence ID" value="QHX44313.1"/>
    <property type="molecule type" value="Genomic_DNA"/>
</dbReference>
<reference evidence="1 2" key="1">
    <citation type="submission" date="2020-01" db="EMBL/GenBank/DDBJ databases">
        <title>Complete genome sequence of a human oral phylogroup 1 Treponema sp. strain ATCC 700766, originally isolated from periodontitis dental plaque.</title>
        <authorList>
            <person name="Chan Y."/>
            <person name="Huo Y.-B."/>
            <person name="Yu X.-L."/>
            <person name="Zeng H."/>
            <person name="Leung W.-K."/>
            <person name="Watt R.M."/>
        </authorList>
    </citation>
    <scope>NUCLEOTIDE SEQUENCE [LARGE SCALE GENOMIC DNA]</scope>
    <source>
        <strain evidence="1 2">OMZ 804</strain>
    </source>
</reference>
<proteinExistence type="predicted"/>
<evidence type="ECO:0000313" key="1">
    <source>
        <dbReference type="EMBL" id="QHX44313.1"/>
    </source>
</evidence>
<gene>
    <name evidence="1" type="ORF">GWP43_13540</name>
</gene>